<dbReference type="EMBL" id="JBJQOH010000003">
    <property type="protein sequence ID" value="KAL3692001.1"/>
    <property type="molecule type" value="Genomic_DNA"/>
</dbReference>
<dbReference type="Proteomes" id="UP001633002">
    <property type="component" value="Unassembled WGS sequence"/>
</dbReference>
<name>A0ABD3HMI1_9MARC</name>
<dbReference type="CDD" id="cd01650">
    <property type="entry name" value="RT_nLTR_like"/>
    <property type="match status" value="1"/>
</dbReference>
<evidence type="ECO:0000313" key="2">
    <source>
        <dbReference type="EMBL" id="KAL3692001.1"/>
    </source>
</evidence>
<feature type="domain" description="Reverse transcriptase" evidence="1">
    <location>
        <begin position="11"/>
        <end position="288"/>
    </location>
</feature>
<dbReference type="PANTHER" id="PTHR31635">
    <property type="entry name" value="REVERSE TRANSCRIPTASE DOMAIN-CONTAINING PROTEIN-RELATED"/>
    <property type="match status" value="1"/>
</dbReference>
<protein>
    <recommendedName>
        <fullName evidence="1">Reverse transcriptase domain-containing protein</fullName>
    </recommendedName>
</protein>
<dbReference type="SUPFAM" id="SSF56672">
    <property type="entry name" value="DNA/RNA polymerases"/>
    <property type="match status" value="1"/>
</dbReference>
<keyword evidence="3" id="KW-1185">Reference proteome</keyword>
<dbReference type="InterPro" id="IPR000477">
    <property type="entry name" value="RT_dom"/>
</dbReference>
<sequence>MRDDCFRMVWKVWKSRRLLSKDNRGIIKLIPKADDLFLLKNWRPITLLTTTYKIVAKIIAWRLRDMLPGIIDRQQTGFIAGRSIVENILSLRMSQEWMPVTGQDVMFIKLDFQKAYDRVSHTYLWETLTAIGISQNNIRRIQGLVQGGAAQVHVNGRFTRRFEVTRGVRQGCPLAPLLFAIATQPLMRLLREEEANGRLRGVNYGGGTTLLHQIYADDTGVNLTMDEAQFDRLKHIIQVYESISGAKLNVSKSLIMPIGPSIPPDWTNETGCDIAGPGRGFIYLGVRTSNPVDEQQIVISIKQKILKRLSHWSNRFLSWPAHITLLKQVLAATPLYQMLSVGIEAEGIDGLETLCRQFLWGWADQEHPKASMIARDWNKIRKKLRWDDTCKEIPDQLTIEQAGYLIHWRDFEASKRLQSIASYLGRLTFTQYRMGWNYCQTIRPGWKR</sequence>
<reference evidence="2 3" key="1">
    <citation type="submission" date="2024-09" db="EMBL/GenBank/DDBJ databases">
        <title>Chromosome-scale assembly of Riccia sorocarpa.</title>
        <authorList>
            <person name="Paukszto L."/>
        </authorList>
    </citation>
    <scope>NUCLEOTIDE SEQUENCE [LARGE SCALE GENOMIC DNA]</scope>
    <source>
        <strain evidence="2">LP-2024</strain>
        <tissue evidence="2">Aerial parts of the thallus</tissue>
    </source>
</reference>
<comment type="caution">
    <text evidence="2">The sequence shown here is derived from an EMBL/GenBank/DDBJ whole genome shotgun (WGS) entry which is preliminary data.</text>
</comment>
<dbReference type="AlphaFoldDB" id="A0ABD3HMI1"/>
<evidence type="ECO:0000313" key="3">
    <source>
        <dbReference type="Proteomes" id="UP001633002"/>
    </source>
</evidence>
<gene>
    <name evidence="2" type="ORF">R1sor_005652</name>
</gene>
<accession>A0ABD3HMI1</accession>
<organism evidence="2 3">
    <name type="scientific">Riccia sorocarpa</name>
    <dbReference type="NCBI Taxonomy" id="122646"/>
    <lineage>
        <taxon>Eukaryota</taxon>
        <taxon>Viridiplantae</taxon>
        <taxon>Streptophyta</taxon>
        <taxon>Embryophyta</taxon>
        <taxon>Marchantiophyta</taxon>
        <taxon>Marchantiopsida</taxon>
        <taxon>Marchantiidae</taxon>
        <taxon>Marchantiales</taxon>
        <taxon>Ricciaceae</taxon>
        <taxon>Riccia</taxon>
    </lineage>
</organism>
<dbReference type="PROSITE" id="PS50878">
    <property type="entry name" value="RT_POL"/>
    <property type="match status" value="1"/>
</dbReference>
<evidence type="ECO:0000259" key="1">
    <source>
        <dbReference type="PROSITE" id="PS50878"/>
    </source>
</evidence>
<dbReference type="Pfam" id="PF00078">
    <property type="entry name" value="RVT_1"/>
    <property type="match status" value="1"/>
</dbReference>
<dbReference type="PANTHER" id="PTHR31635:SF196">
    <property type="entry name" value="REVERSE TRANSCRIPTASE DOMAIN-CONTAINING PROTEIN-RELATED"/>
    <property type="match status" value="1"/>
</dbReference>
<dbReference type="InterPro" id="IPR043502">
    <property type="entry name" value="DNA/RNA_pol_sf"/>
</dbReference>
<proteinExistence type="predicted"/>